<gene>
    <name evidence="1" type="ORF">SAMN02745123_00911</name>
</gene>
<dbReference type="Gene3D" id="2.10.260.10">
    <property type="match status" value="1"/>
</dbReference>
<evidence type="ECO:0000313" key="1">
    <source>
        <dbReference type="EMBL" id="SHK15400.1"/>
    </source>
</evidence>
<evidence type="ECO:0008006" key="3">
    <source>
        <dbReference type="Google" id="ProtNLM"/>
    </source>
</evidence>
<dbReference type="RefSeq" id="WP_072911256.1">
    <property type="nucleotide sequence ID" value="NZ_FRAR01000007.1"/>
</dbReference>
<keyword evidence="2" id="KW-1185">Reference proteome</keyword>
<evidence type="ECO:0000313" key="2">
    <source>
        <dbReference type="Proteomes" id="UP000183997"/>
    </source>
</evidence>
<name>A0A1M6Q5G9_9FIRM</name>
<dbReference type="InterPro" id="IPR037914">
    <property type="entry name" value="SpoVT-AbrB_sf"/>
</dbReference>
<dbReference type="OrthoDB" id="2044893at2"/>
<accession>A0A1M6Q5G9</accession>
<protein>
    <recommendedName>
        <fullName evidence="3">SpoVT-AbrB domain-containing protein</fullName>
    </recommendedName>
</protein>
<dbReference type="SUPFAM" id="SSF89447">
    <property type="entry name" value="AbrB/MazE/MraZ-like"/>
    <property type="match status" value="1"/>
</dbReference>
<dbReference type="Proteomes" id="UP000183997">
    <property type="component" value="Unassembled WGS sequence"/>
</dbReference>
<organism evidence="1 2">
    <name type="scientific">Desulforamulus aeronauticus DSM 10349</name>
    <dbReference type="NCBI Taxonomy" id="1121421"/>
    <lineage>
        <taxon>Bacteria</taxon>
        <taxon>Bacillati</taxon>
        <taxon>Bacillota</taxon>
        <taxon>Clostridia</taxon>
        <taxon>Eubacteriales</taxon>
        <taxon>Peptococcaceae</taxon>
        <taxon>Desulforamulus</taxon>
    </lineage>
</organism>
<dbReference type="EMBL" id="FRAR01000007">
    <property type="protein sequence ID" value="SHK15400.1"/>
    <property type="molecule type" value="Genomic_DNA"/>
</dbReference>
<dbReference type="STRING" id="1121421.SAMN02745123_00911"/>
<dbReference type="AlphaFoldDB" id="A0A1M6Q5G9"/>
<sequence length="152" mass="16870">MKIIKMKSEVDKNGQIVIPAEAVGNAGLNPGDEICLTMMVQEEVNHHCPLVLITSEGVEIAVPLFELQKDDEKFSPEYELPEDELHIPHELLESADIPLYSNLDVLCAEGAIVIAASDILDRLPDELRGLFEDLGIDPSTVRDVMRKEGYFV</sequence>
<reference evidence="2" key="1">
    <citation type="submission" date="2016-11" db="EMBL/GenBank/DDBJ databases">
        <authorList>
            <person name="Varghese N."/>
            <person name="Submissions S."/>
        </authorList>
    </citation>
    <scope>NUCLEOTIDE SEQUENCE [LARGE SCALE GENOMIC DNA]</scope>
    <source>
        <strain evidence="2">DSM 10349</strain>
    </source>
</reference>
<proteinExistence type="predicted"/>